<dbReference type="Pfam" id="PF13391">
    <property type="entry name" value="HNH_2"/>
    <property type="match status" value="1"/>
</dbReference>
<protein>
    <recommendedName>
        <fullName evidence="2">HNH nuclease domain-containing protein</fullName>
    </recommendedName>
</protein>
<keyword evidence="4" id="KW-1185">Reference proteome</keyword>
<dbReference type="InterPro" id="IPR003615">
    <property type="entry name" value="HNH_nuc"/>
</dbReference>
<organism evidence="3 4">
    <name type="scientific">Colletotrichum cuscutae</name>
    <dbReference type="NCBI Taxonomy" id="1209917"/>
    <lineage>
        <taxon>Eukaryota</taxon>
        <taxon>Fungi</taxon>
        <taxon>Dikarya</taxon>
        <taxon>Ascomycota</taxon>
        <taxon>Pezizomycotina</taxon>
        <taxon>Sordariomycetes</taxon>
        <taxon>Hypocreomycetidae</taxon>
        <taxon>Glomerellales</taxon>
        <taxon>Glomerellaceae</taxon>
        <taxon>Colletotrichum</taxon>
        <taxon>Colletotrichum acutatum species complex</taxon>
    </lineage>
</organism>
<evidence type="ECO:0000313" key="4">
    <source>
        <dbReference type="Proteomes" id="UP001239213"/>
    </source>
</evidence>
<evidence type="ECO:0000256" key="1">
    <source>
        <dbReference type="SAM" id="MobiDB-lite"/>
    </source>
</evidence>
<feature type="domain" description="HNH nuclease" evidence="2">
    <location>
        <begin position="156"/>
        <end position="218"/>
    </location>
</feature>
<dbReference type="AlphaFoldDB" id="A0AAI9VBB5"/>
<proteinExistence type="predicted"/>
<sequence>MNPVAPHLHRPSPAIPARNNENDAIAYFFHPSYPPPHDLLFTLPCVDPTNARSATESRRSVGLYHDVALLACQVIADNNFSGRLFFDREGIRAVSDEVSIQGLLHPGEYFFIVNSDPTYRYPVVPSFRDWRFPHGQIPDTWPSPKASPSTDTVRRCALTNHGFGVTNAHIVPREEAEWFMRNGMARYGMDTRDVNDSRNMMRLRADIHRCFDARVFSIIPKPEFASDDPQTLSANRTIAYVSHVFGSNMEEFSDMYHNMCVQYLDNTSRQYLFARFAWTILIFVKPFVLAGTTRSVIRNNSQVAGMQWITEDLSGSQLSSLYGGGGSRSASPKKRSRQGEDDLVSLADSDEWYEGISEPEEERGRKRFRREASPTVLDGGGRARTPALSNASTLTSANKTPPPHSPSSHVEPNRKIQTCESTALADC</sequence>
<gene>
    <name evidence="3" type="ORF">CCUS01_06094</name>
</gene>
<accession>A0AAI9VBB5</accession>
<comment type="caution">
    <text evidence="3">The sequence shown here is derived from an EMBL/GenBank/DDBJ whole genome shotgun (WGS) entry which is preliminary data.</text>
</comment>
<reference evidence="3" key="1">
    <citation type="submission" date="2016-11" db="EMBL/GenBank/DDBJ databases">
        <title>The genome sequence of Colletotrichum cuscutae.</title>
        <authorList>
            <person name="Baroncelli R."/>
        </authorList>
    </citation>
    <scope>NUCLEOTIDE SEQUENCE</scope>
    <source>
        <strain evidence="3">IMI 304802</strain>
    </source>
</reference>
<evidence type="ECO:0000259" key="2">
    <source>
        <dbReference type="Pfam" id="PF13391"/>
    </source>
</evidence>
<feature type="compositionally biased region" description="Polar residues" evidence="1">
    <location>
        <begin position="387"/>
        <end position="399"/>
    </location>
</feature>
<dbReference type="EMBL" id="MPDP01000201">
    <property type="protein sequence ID" value="KAK1471610.1"/>
    <property type="molecule type" value="Genomic_DNA"/>
</dbReference>
<feature type="region of interest" description="Disordered" evidence="1">
    <location>
        <begin position="320"/>
        <end position="427"/>
    </location>
</feature>
<feature type="compositionally biased region" description="Acidic residues" evidence="1">
    <location>
        <begin position="348"/>
        <end position="361"/>
    </location>
</feature>
<name>A0AAI9VBB5_9PEZI</name>
<evidence type="ECO:0000313" key="3">
    <source>
        <dbReference type="EMBL" id="KAK1471610.1"/>
    </source>
</evidence>
<dbReference type="Proteomes" id="UP001239213">
    <property type="component" value="Unassembled WGS sequence"/>
</dbReference>